<evidence type="ECO:0000256" key="6">
    <source>
        <dbReference type="ARBA" id="ARBA00022839"/>
    </source>
</evidence>
<dbReference type="Gene3D" id="3.30.420.10">
    <property type="entry name" value="Ribonuclease H-like superfamily/Ribonuclease H"/>
    <property type="match status" value="1"/>
</dbReference>
<keyword evidence="4" id="KW-0378">Hydrolase</keyword>
<protein>
    <submittedName>
        <fullName evidence="11">Exosome complex exonuclease rrp6</fullName>
    </submittedName>
</protein>
<dbReference type="FunFam" id="3.30.420.10:FF:000059">
    <property type="entry name" value="Exosome complex exonuclease Rrp6"/>
    <property type="match status" value="1"/>
</dbReference>
<comment type="subcellular location">
    <subcellularLocation>
        <location evidence="1">Nucleus</location>
    </subcellularLocation>
</comment>
<reference evidence="11" key="2">
    <citation type="submission" date="2023-05" db="EMBL/GenBank/DDBJ databases">
        <authorList>
            <consortium name="Lawrence Berkeley National Laboratory"/>
            <person name="Steindorff A."/>
            <person name="Hensen N."/>
            <person name="Bonometti L."/>
            <person name="Westerberg I."/>
            <person name="Brannstrom I.O."/>
            <person name="Guillou S."/>
            <person name="Cros-Aarteil S."/>
            <person name="Calhoun S."/>
            <person name="Haridas S."/>
            <person name="Kuo A."/>
            <person name="Mondo S."/>
            <person name="Pangilinan J."/>
            <person name="Riley R."/>
            <person name="Labutti K."/>
            <person name="Andreopoulos B."/>
            <person name="Lipzen A."/>
            <person name="Chen C."/>
            <person name="Yanf M."/>
            <person name="Daum C."/>
            <person name="Ng V."/>
            <person name="Clum A."/>
            <person name="Ohm R."/>
            <person name="Martin F."/>
            <person name="Silar P."/>
            <person name="Natvig D."/>
            <person name="Lalanne C."/>
            <person name="Gautier V."/>
            <person name="Ament-Velasquez S.L."/>
            <person name="Kruys A."/>
            <person name="Hutchinson M.I."/>
            <person name="Powell A.J."/>
            <person name="Barry K."/>
            <person name="Miller A.N."/>
            <person name="Grigoriev I.V."/>
            <person name="Debuchy R."/>
            <person name="Gladieux P."/>
            <person name="Thoren M.H."/>
            <person name="Johannesson H."/>
        </authorList>
    </citation>
    <scope>NUCLEOTIDE SEQUENCE</scope>
    <source>
        <strain evidence="11">CBS 990.96</strain>
    </source>
</reference>
<evidence type="ECO:0000313" key="11">
    <source>
        <dbReference type="EMBL" id="KAK4227644.1"/>
    </source>
</evidence>
<accession>A0AAN7H509</accession>
<dbReference type="GO" id="GO:0071051">
    <property type="term" value="P:poly(A)-dependent snoRNA 3'-end processing"/>
    <property type="evidence" value="ECO:0007669"/>
    <property type="project" value="TreeGrafter"/>
</dbReference>
<evidence type="ECO:0000256" key="8">
    <source>
        <dbReference type="ARBA" id="ARBA00043957"/>
    </source>
</evidence>
<dbReference type="InterPro" id="IPR036397">
    <property type="entry name" value="RNaseH_sf"/>
</dbReference>
<evidence type="ECO:0000256" key="1">
    <source>
        <dbReference type="ARBA" id="ARBA00004123"/>
    </source>
</evidence>
<feature type="compositionally biased region" description="Basic residues" evidence="9">
    <location>
        <begin position="704"/>
        <end position="717"/>
    </location>
</feature>
<dbReference type="InterPro" id="IPR002562">
    <property type="entry name" value="3'-5'_exonuclease_dom"/>
</dbReference>
<dbReference type="InterPro" id="IPR012337">
    <property type="entry name" value="RNaseH-like_sf"/>
</dbReference>
<dbReference type="GO" id="GO:0000166">
    <property type="term" value="F:nucleotide binding"/>
    <property type="evidence" value="ECO:0007669"/>
    <property type="project" value="InterPro"/>
</dbReference>
<gene>
    <name evidence="11" type="ORF">QBC38DRAFT_477458</name>
</gene>
<reference evidence="11" key="1">
    <citation type="journal article" date="2023" name="Mol. Phylogenet. Evol.">
        <title>Genome-scale phylogeny and comparative genomics of the fungal order Sordariales.</title>
        <authorList>
            <person name="Hensen N."/>
            <person name="Bonometti L."/>
            <person name="Westerberg I."/>
            <person name="Brannstrom I.O."/>
            <person name="Guillou S."/>
            <person name="Cros-Aarteil S."/>
            <person name="Calhoun S."/>
            <person name="Haridas S."/>
            <person name="Kuo A."/>
            <person name="Mondo S."/>
            <person name="Pangilinan J."/>
            <person name="Riley R."/>
            <person name="LaButti K."/>
            <person name="Andreopoulos B."/>
            <person name="Lipzen A."/>
            <person name="Chen C."/>
            <person name="Yan M."/>
            <person name="Daum C."/>
            <person name="Ng V."/>
            <person name="Clum A."/>
            <person name="Steindorff A."/>
            <person name="Ohm R.A."/>
            <person name="Martin F."/>
            <person name="Silar P."/>
            <person name="Natvig D.O."/>
            <person name="Lalanne C."/>
            <person name="Gautier V."/>
            <person name="Ament-Velasquez S.L."/>
            <person name="Kruys A."/>
            <person name="Hutchinson M.I."/>
            <person name="Powell A.J."/>
            <person name="Barry K."/>
            <person name="Miller A.N."/>
            <person name="Grigoriev I.V."/>
            <person name="Debuchy R."/>
            <person name="Gladieux P."/>
            <person name="Hiltunen Thoren M."/>
            <person name="Johannesson H."/>
        </authorList>
    </citation>
    <scope>NUCLEOTIDE SEQUENCE</scope>
    <source>
        <strain evidence="11">CBS 990.96</strain>
    </source>
</reference>
<dbReference type="Proteomes" id="UP001301958">
    <property type="component" value="Unassembled WGS sequence"/>
</dbReference>
<keyword evidence="3" id="KW-0540">Nuclease</keyword>
<evidence type="ECO:0000256" key="9">
    <source>
        <dbReference type="SAM" id="MobiDB-lite"/>
    </source>
</evidence>
<dbReference type="PROSITE" id="PS50967">
    <property type="entry name" value="HRDC"/>
    <property type="match status" value="1"/>
</dbReference>
<dbReference type="SMART" id="SM00474">
    <property type="entry name" value="35EXOc"/>
    <property type="match status" value="1"/>
</dbReference>
<feature type="compositionally biased region" description="Basic and acidic residues" evidence="9">
    <location>
        <begin position="625"/>
        <end position="636"/>
    </location>
</feature>
<evidence type="ECO:0000256" key="4">
    <source>
        <dbReference type="ARBA" id="ARBA00022801"/>
    </source>
</evidence>
<dbReference type="GO" id="GO:0000175">
    <property type="term" value="F:3'-5'-RNA exonuclease activity"/>
    <property type="evidence" value="ECO:0007669"/>
    <property type="project" value="InterPro"/>
</dbReference>
<dbReference type="InterPro" id="IPR012588">
    <property type="entry name" value="Exosome-assoc_fac_Rrp6_N"/>
</dbReference>
<keyword evidence="2" id="KW-0698">rRNA processing</keyword>
<evidence type="ECO:0000256" key="5">
    <source>
        <dbReference type="ARBA" id="ARBA00022835"/>
    </source>
</evidence>
<keyword evidence="6 11" id="KW-0269">Exonuclease</keyword>
<dbReference type="InterPro" id="IPR044876">
    <property type="entry name" value="HRDC_dom_sf"/>
</dbReference>
<dbReference type="FunFam" id="1.10.150.80:FF:000001">
    <property type="entry name" value="Putative exosome component 10"/>
    <property type="match status" value="1"/>
</dbReference>
<evidence type="ECO:0000256" key="7">
    <source>
        <dbReference type="ARBA" id="ARBA00023242"/>
    </source>
</evidence>
<keyword evidence="7" id="KW-0539">Nucleus</keyword>
<comment type="similarity">
    <text evidence="8">Belongs to the exosome component 10/RRP6 family.</text>
</comment>
<name>A0AAN7H509_9PEZI</name>
<feature type="compositionally biased region" description="Basic and acidic residues" evidence="9">
    <location>
        <begin position="684"/>
        <end position="703"/>
    </location>
</feature>
<dbReference type="InterPro" id="IPR045092">
    <property type="entry name" value="Rrp6-like"/>
</dbReference>
<dbReference type="GO" id="GO:0005730">
    <property type="term" value="C:nucleolus"/>
    <property type="evidence" value="ECO:0007669"/>
    <property type="project" value="TreeGrafter"/>
</dbReference>
<sequence length="794" mass="89800">MESSQDFQALRDAVQPALVTVTRSANSIANEDLAFQRTVHSSVDRELDETTSRMLKITTDLLKSAGKVTGQKTYVLEDTDDIDIRWKGIVDVIDTLLEKADTCLDEYTGLIKRNNGPVAEARSSINNAAKPKSMYTKLDYSLKRANILKPQNAFERPVNNFEPGPWKPLLTTKPHAQVPLEQLSTFANEEEETQYQHPYLHEITNLQYPSHVYETKEPIKYTPMDPAKPKDGCIWVDTFEGVLEMLEELKKATEIAIDLEHHDFRTYTGLLSLMQVSTRDKDWIVDTLVPWRHKLEVLNEVFADPKILKVFHGAYMDIIWLQRDLSLYVVGLFDTHHASDVLLYSGRSLAFLLKKFVDFDADKKYQLADWRIRPLPDEMFYYARSDTHFLLYIFDMLRNELIEAANKQEYQHPDGGAPLERVLQKSKEVSLQRYEHPTLDPETGFGSRGWYNILIKSSALLNGEQFAVYKAVFAWRDKIARQEDESPPFIMTQQMILDIARIIPIDKKALWSLLDTNARQLKVHLDDLFETIQAAKEKGANGSTLMQFLREGSSTAIEKAQPTVKSTDTRSIEELKSTFSQLWGNVPLSSAWEQKSNVAATEGTITIPLFSQFHVVDDEPAQETVKAEKPALKSEPAEEDDGGFTLKAGSRKRKASDVEEEEVAAGSDVEMGEAGEPESTTSEGDSKAEERTEEDAHKEAREAKKARKAAKKAAKLAKKQEEQEEEEEEEVFDYSKAETVLKTSGGNEDDKKGGKKGKKGKKAFDPYAFKSGNAPAGARQMNFERAGRSATFKK</sequence>
<feature type="region of interest" description="Disordered" evidence="9">
    <location>
        <begin position="621"/>
        <end position="794"/>
    </location>
</feature>
<evidence type="ECO:0000259" key="10">
    <source>
        <dbReference type="PROSITE" id="PS50967"/>
    </source>
</evidence>
<keyword evidence="5" id="KW-0271">Exosome</keyword>
<evidence type="ECO:0000256" key="2">
    <source>
        <dbReference type="ARBA" id="ARBA00022552"/>
    </source>
</evidence>
<dbReference type="GO" id="GO:0071035">
    <property type="term" value="P:nuclear polyadenylation-dependent rRNA catabolic process"/>
    <property type="evidence" value="ECO:0007669"/>
    <property type="project" value="TreeGrafter"/>
</dbReference>
<comment type="caution">
    <text evidence="11">The sequence shown here is derived from an EMBL/GenBank/DDBJ whole genome shotgun (WGS) entry which is preliminary data.</text>
</comment>
<dbReference type="InterPro" id="IPR010997">
    <property type="entry name" value="HRDC-like_sf"/>
</dbReference>
<dbReference type="GO" id="GO:0000467">
    <property type="term" value="P:exonucleolytic trimming to generate mature 3'-end of 5.8S rRNA from tricistronic rRNA transcript (SSU-rRNA, 5.8S rRNA, LSU-rRNA)"/>
    <property type="evidence" value="ECO:0007669"/>
    <property type="project" value="InterPro"/>
</dbReference>
<dbReference type="InterPro" id="IPR002121">
    <property type="entry name" value="HRDC_dom"/>
</dbReference>
<dbReference type="SUPFAM" id="SSF47819">
    <property type="entry name" value="HRDC-like"/>
    <property type="match status" value="1"/>
</dbReference>
<dbReference type="GO" id="GO:0000176">
    <property type="term" value="C:nuclear exosome (RNase complex)"/>
    <property type="evidence" value="ECO:0007669"/>
    <property type="project" value="InterPro"/>
</dbReference>
<dbReference type="Pfam" id="PF01612">
    <property type="entry name" value="DNA_pol_A_exo1"/>
    <property type="match status" value="1"/>
</dbReference>
<dbReference type="Gene3D" id="1.10.150.80">
    <property type="entry name" value="HRDC domain"/>
    <property type="match status" value="1"/>
</dbReference>
<proteinExistence type="inferred from homology"/>
<evidence type="ECO:0000256" key="3">
    <source>
        <dbReference type="ARBA" id="ARBA00022722"/>
    </source>
</evidence>
<dbReference type="GO" id="GO:0071037">
    <property type="term" value="P:nuclear polyadenylation-dependent snRNA catabolic process"/>
    <property type="evidence" value="ECO:0007669"/>
    <property type="project" value="TreeGrafter"/>
</dbReference>
<dbReference type="GO" id="GO:0071036">
    <property type="term" value="P:nuclear polyadenylation-dependent snoRNA catabolic process"/>
    <property type="evidence" value="ECO:0007669"/>
    <property type="project" value="TreeGrafter"/>
</dbReference>
<dbReference type="SUPFAM" id="SSF53098">
    <property type="entry name" value="Ribonuclease H-like"/>
    <property type="match status" value="1"/>
</dbReference>
<dbReference type="AlphaFoldDB" id="A0AAN7H509"/>
<feature type="domain" description="HRDC" evidence="10">
    <location>
        <begin position="462"/>
        <end position="542"/>
    </location>
</feature>
<dbReference type="InterPro" id="IPR049559">
    <property type="entry name" value="Rrp6p-like_exo"/>
</dbReference>
<dbReference type="GO" id="GO:0071038">
    <property type="term" value="P:TRAMP-dependent tRNA surveillance pathway"/>
    <property type="evidence" value="ECO:0007669"/>
    <property type="project" value="TreeGrafter"/>
</dbReference>
<dbReference type="GO" id="GO:0071040">
    <property type="term" value="P:nuclear polyadenylation-dependent antisense transcript catabolic process"/>
    <property type="evidence" value="ECO:0007669"/>
    <property type="project" value="TreeGrafter"/>
</dbReference>
<dbReference type="Pfam" id="PF00570">
    <property type="entry name" value="HRDC"/>
    <property type="match status" value="1"/>
</dbReference>
<feature type="compositionally biased region" description="Acidic residues" evidence="9">
    <location>
        <begin position="722"/>
        <end position="732"/>
    </location>
</feature>
<dbReference type="GO" id="GO:0071044">
    <property type="term" value="P:histone mRNA catabolic process"/>
    <property type="evidence" value="ECO:0007669"/>
    <property type="project" value="TreeGrafter"/>
</dbReference>
<dbReference type="GO" id="GO:0071039">
    <property type="term" value="P:nuclear polyadenylation-dependent CUT catabolic process"/>
    <property type="evidence" value="ECO:0007669"/>
    <property type="project" value="TreeGrafter"/>
</dbReference>
<dbReference type="EMBL" id="MU865329">
    <property type="protein sequence ID" value="KAK4227644.1"/>
    <property type="molecule type" value="Genomic_DNA"/>
</dbReference>
<keyword evidence="12" id="KW-1185">Reference proteome</keyword>
<dbReference type="Pfam" id="PF08066">
    <property type="entry name" value="PMC2NT"/>
    <property type="match status" value="1"/>
</dbReference>
<evidence type="ECO:0000313" key="12">
    <source>
        <dbReference type="Proteomes" id="UP001301958"/>
    </source>
</evidence>
<dbReference type="PANTHER" id="PTHR12124">
    <property type="entry name" value="POLYMYOSITIS/SCLERODERMA AUTOANTIGEN-RELATED"/>
    <property type="match status" value="1"/>
</dbReference>
<dbReference type="GO" id="GO:0003727">
    <property type="term" value="F:single-stranded RNA binding"/>
    <property type="evidence" value="ECO:0007669"/>
    <property type="project" value="TreeGrafter"/>
</dbReference>
<dbReference type="PANTHER" id="PTHR12124:SF47">
    <property type="entry name" value="EXOSOME COMPONENT 10"/>
    <property type="match status" value="1"/>
</dbReference>
<dbReference type="CDD" id="cd06147">
    <property type="entry name" value="Rrp6p_like_exo"/>
    <property type="match status" value="1"/>
</dbReference>
<organism evidence="11 12">
    <name type="scientific">Podospora fimiseda</name>
    <dbReference type="NCBI Taxonomy" id="252190"/>
    <lineage>
        <taxon>Eukaryota</taxon>
        <taxon>Fungi</taxon>
        <taxon>Dikarya</taxon>
        <taxon>Ascomycota</taxon>
        <taxon>Pezizomycotina</taxon>
        <taxon>Sordariomycetes</taxon>
        <taxon>Sordariomycetidae</taxon>
        <taxon>Sordariales</taxon>
        <taxon>Podosporaceae</taxon>
        <taxon>Podospora</taxon>
    </lineage>
</organism>